<reference evidence="1 2" key="1">
    <citation type="journal article" date="2016" name="Fungal Biol.">
        <title>The genome of Xylona heveae provides a window into fungal endophytism.</title>
        <authorList>
            <person name="Gazis R."/>
            <person name="Kuo A."/>
            <person name="Riley R."/>
            <person name="LaButti K."/>
            <person name="Lipzen A."/>
            <person name="Lin J."/>
            <person name="Amirebrahimi M."/>
            <person name="Hesse C.N."/>
            <person name="Spatafora J.W."/>
            <person name="Henrissat B."/>
            <person name="Hainaut M."/>
            <person name="Grigoriev I.V."/>
            <person name="Hibbett D.S."/>
        </authorList>
    </citation>
    <scope>NUCLEOTIDE SEQUENCE [LARGE SCALE GENOMIC DNA]</scope>
    <source>
        <strain evidence="1 2">TC161</strain>
    </source>
</reference>
<dbReference type="RefSeq" id="XP_018186775.1">
    <property type="nucleotide sequence ID" value="XM_018332990.1"/>
</dbReference>
<sequence>MMELGKSIGNSVWKESTPNVTLLVFCTTLAAVPSSTRHNNAIIPYLAAPWKALDMALIRGINDELEIPHILSKAPW</sequence>
<keyword evidence="2" id="KW-1185">Reference proteome</keyword>
<accession>A0A165FPA0</accession>
<gene>
    <name evidence="1" type="ORF">L228DRAFT_249005</name>
</gene>
<organism evidence="1 2">
    <name type="scientific">Xylona heveae (strain CBS 132557 / TC161)</name>
    <dbReference type="NCBI Taxonomy" id="1328760"/>
    <lineage>
        <taxon>Eukaryota</taxon>
        <taxon>Fungi</taxon>
        <taxon>Dikarya</taxon>
        <taxon>Ascomycota</taxon>
        <taxon>Pezizomycotina</taxon>
        <taxon>Xylonomycetes</taxon>
        <taxon>Xylonales</taxon>
        <taxon>Xylonaceae</taxon>
        <taxon>Xylona</taxon>
    </lineage>
</organism>
<dbReference type="InParanoid" id="A0A165FPA0"/>
<proteinExistence type="predicted"/>
<dbReference type="EMBL" id="KV407461">
    <property type="protein sequence ID" value="KZF21220.1"/>
    <property type="molecule type" value="Genomic_DNA"/>
</dbReference>
<protein>
    <submittedName>
        <fullName evidence="1">Uncharacterized protein</fullName>
    </submittedName>
</protein>
<dbReference type="GeneID" id="28898127"/>
<evidence type="ECO:0000313" key="2">
    <source>
        <dbReference type="Proteomes" id="UP000076632"/>
    </source>
</evidence>
<dbReference type="Proteomes" id="UP000076632">
    <property type="component" value="Unassembled WGS sequence"/>
</dbReference>
<dbReference type="AlphaFoldDB" id="A0A165FPA0"/>
<name>A0A165FPA0_XYLHT</name>
<evidence type="ECO:0000313" key="1">
    <source>
        <dbReference type="EMBL" id="KZF21220.1"/>
    </source>
</evidence>